<dbReference type="AlphaFoldDB" id="A0A2B4R4E3"/>
<comment type="subcellular location">
    <subcellularLocation>
        <location evidence="1">Cell membrane</location>
        <topology evidence="1">Multi-pass membrane protein</topology>
    </subcellularLocation>
</comment>
<feature type="domain" description="G-protein coupled receptors family 1 profile" evidence="11">
    <location>
        <begin position="143"/>
        <end position="253"/>
    </location>
</feature>
<dbReference type="Pfam" id="PF00001">
    <property type="entry name" value="7tm_1"/>
    <property type="match status" value="1"/>
</dbReference>
<evidence type="ECO:0000256" key="9">
    <source>
        <dbReference type="ARBA" id="ARBA00023224"/>
    </source>
</evidence>
<evidence type="ECO:0000256" key="6">
    <source>
        <dbReference type="ARBA" id="ARBA00023136"/>
    </source>
</evidence>
<keyword evidence="13" id="KW-1185">Reference proteome</keyword>
<keyword evidence="9" id="KW-0807">Transducer</keyword>
<keyword evidence="7" id="KW-0675">Receptor</keyword>
<evidence type="ECO:0000256" key="2">
    <source>
        <dbReference type="ARBA" id="ARBA00022475"/>
    </source>
</evidence>
<accession>A0A2B4R4E3</accession>
<evidence type="ECO:0000313" key="13">
    <source>
        <dbReference type="Proteomes" id="UP000225706"/>
    </source>
</evidence>
<dbReference type="Proteomes" id="UP000225706">
    <property type="component" value="Unassembled WGS sequence"/>
</dbReference>
<evidence type="ECO:0000256" key="3">
    <source>
        <dbReference type="ARBA" id="ARBA00022692"/>
    </source>
</evidence>
<dbReference type="Gene3D" id="1.20.1070.10">
    <property type="entry name" value="Rhodopsin 7-helix transmembrane proteins"/>
    <property type="match status" value="1"/>
</dbReference>
<dbReference type="PROSITE" id="PS50262">
    <property type="entry name" value="G_PROTEIN_RECEP_F1_2"/>
    <property type="match status" value="1"/>
</dbReference>
<feature type="transmembrane region" description="Helical" evidence="10">
    <location>
        <begin position="199"/>
        <end position="219"/>
    </location>
</feature>
<feature type="transmembrane region" description="Helical" evidence="10">
    <location>
        <begin position="239"/>
        <end position="255"/>
    </location>
</feature>
<keyword evidence="4 10" id="KW-1133">Transmembrane helix</keyword>
<evidence type="ECO:0000313" key="12">
    <source>
        <dbReference type="EMBL" id="PFX11673.1"/>
    </source>
</evidence>
<sequence>RSIAQDATELKEKATNVEDTLSDVKGFFQRLQDLAEEYPGLKALNTVDHPELPAVVRVELWFGLEQYQSNWTAREHSEGDFGVLAETYENEVKIGFWTKKALTRPGFSNASGELPLPKEKFQAPEGWEFEGDWYIAPEMRLAFIFANAAVIVTSIVLVFVYFRVCHFLKRHRKTSAQVQSNEVEREKQQQREQKATNSLLMIAVAFILCSFPSCVMVYIINLCHTCNCVLIHWLRDLQFLFILINSASNQFLYAFRMRPFKRAFMTIPAIAWVVNKFGKEELSLNYPTPQQSQSDNTPSLELK</sequence>
<dbReference type="PANTHER" id="PTHR24246:SF27">
    <property type="entry name" value="ADENOSINE RECEPTOR, ISOFORM A"/>
    <property type="match status" value="1"/>
</dbReference>
<evidence type="ECO:0000259" key="11">
    <source>
        <dbReference type="PROSITE" id="PS50262"/>
    </source>
</evidence>
<protein>
    <submittedName>
        <fullName evidence="12">Dysferlin</fullName>
    </submittedName>
</protein>
<feature type="non-terminal residue" evidence="12">
    <location>
        <position position="1"/>
    </location>
</feature>
<keyword evidence="8" id="KW-0325">Glycoprotein</keyword>
<reference evidence="13" key="1">
    <citation type="journal article" date="2017" name="bioRxiv">
        <title>Comparative analysis of the genomes of Stylophora pistillata and Acropora digitifera provides evidence for extensive differences between species of corals.</title>
        <authorList>
            <person name="Voolstra C.R."/>
            <person name="Li Y."/>
            <person name="Liew Y.J."/>
            <person name="Baumgarten S."/>
            <person name="Zoccola D."/>
            <person name="Flot J.-F."/>
            <person name="Tambutte S."/>
            <person name="Allemand D."/>
            <person name="Aranda M."/>
        </authorList>
    </citation>
    <scope>NUCLEOTIDE SEQUENCE [LARGE SCALE GENOMIC DNA]</scope>
</reference>
<keyword evidence="3 10" id="KW-0812">Transmembrane</keyword>
<evidence type="ECO:0000256" key="5">
    <source>
        <dbReference type="ARBA" id="ARBA00023040"/>
    </source>
</evidence>
<keyword evidence="6 10" id="KW-0472">Membrane</keyword>
<keyword evidence="2" id="KW-1003">Cell membrane</keyword>
<dbReference type="CDD" id="cd00637">
    <property type="entry name" value="7tm_classA_rhodopsin-like"/>
    <property type="match status" value="1"/>
</dbReference>
<evidence type="ECO:0000256" key="10">
    <source>
        <dbReference type="SAM" id="Phobius"/>
    </source>
</evidence>
<proteinExistence type="predicted"/>
<feature type="transmembrane region" description="Helical" evidence="10">
    <location>
        <begin position="141"/>
        <end position="162"/>
    </location>
</feature>
<name>A0A2B4R4E3_STYPI</name>
<dbReference type="InterPro" id="IPR017452">
    <property type="entry name" value="GPCR_Rhodpsn_7TM"/>
</dbReference>
<dbReference type="EMBL" id="LSMT01002037">
    <property type="protein sequence ID" value="PFX11673.1"/>
    <property type="molecule type" value="Genomic_DNA"/>
</dbReference>
<keyword evidence="5" id="KW-0297">G-protein coupled receptor</keyword>
<dbReference type="GO" id="GO:0004930">
    <property type="term" value="F:G protein-coupled receptor activity"/>
    <property type="evidence" value="ECO:0007669"/>
    <property type="project" value="UniProtKB-KW"/>
</dbReference>
<dbReference type="OrthoDB" id="10059618at2759"/>
<dbReference type="GO" id="GO:0005886">
    <property type="term" value="C:plasma membrane"/>
    <property type="evidence" value="ECO:0007669"/>
    <property type="project" value="UniProtKB-SubCell"/>
</dbReference>
<evidence type="ECO:0000256" key="7">
    <source>
        <dbReference type="ARBA" id="ARBA00023170"/>
    </source>
</evidence>
<evidence type="ECO:0000256" key="4">
    <source>
        <dbReference type="ARBA" id="ARBA00022989"/>
    </source>
</evidence>
<evidence type="ECO:0000256" key="1">
    <source>
        <dbReference type="ARBA" id="ARBA00004651"/>
    </source>
</evidence>
<evidence type="ECO:0000256" key="8">
    <source>
        <dbReference type="ARBA" id="ARBA00023180"/>
    </source>
</evidence>
<organism evidence="12 13">
    <name type="scientific">Stylophora pistillata</name>
    <name type="common">Smooth cauliflower coral</name>
    <dbReference type="NCBI Taxonomy" id="50429"/>
    <lineage>
        <taxon>Eukaryota</taxon>
        <taxon>Metazoa</taxon>
        <taxon>Cnidaria</taxon>
        <taxon>Anthozoa</taxon>
        <taxon>Hexacorallia</taxon>
        <taxon>Scleractinia</taxon>
        <taxon>Astrocoeniina</taxon>
        <taxon>Pocilloporidae</taxon>
        <taxon>Stylophora</taxon>
    </lineage>
</organism>
<dbReference type="InterPro" id="IPR000276">
    <property type="entry name" value="GPCR_Rhodpsn"/>
</dbReference>
<gene>
    <name evidence="12" type="primary">DYSF</name>
    <name evidence="12" type="ORF">AWC38_SpisGene24507</name>
</gene>
<comment type="caution">
    <text evidence="12">The sequence shown here is derived from an EMBL/GenBank/DDBJ whole genome shotgun (WGS) entry which is preliminary data.</text>
</comment>
<dbReference type="PANTHER" id="PTHR24246">
    <property type="entry name" value="OLFACTORY RECEPTOR AND ADENOSINE RECEPTOR"/>
    <property type="match status" value="1"/>
</dbReference>
<dbReference type="SUPFAM" id="SSF81321">
    <property type="entry name" value="Family A G protein-coupled receptor-like"/>
    <property type="match status" value="1"/>
</dbReference>